<protein>
    <recommendedName>
        <fullName evidence="2">Serine aminopeptidase S33 domain-containing protein</fullName>
    </recommendedName>
</protein>
<dbReference type="InterPro" id="IPR029058">
    <property type="entry name" value="AB_hydrolase_fold"/>
</dbReference>
<name>A0ABU8IFU3_9ENTE</name>
<proteinExistence type="predicted"/>
<dbReference type="PANTHER" id="PTHR43265:SF1">
    <property type="entry name" value="ESTERASE ESTD"/>
    <property type="match status" value="1"/>
</dbReference>
<organism evidence="3 4">
    <name type="scientific">Candidatus Enterococcus mansonii</name>
    <dbReference type="NCBI Taxonomy" id="1834181"/>
    <lineage>
        <taxon>Bacteria</taxon>
        <taxon>Bacillati</taxon>
        <taxon>Bacillota</taxon>
        <taxon>Bacilli</taxon>
        <taxon>Lactobacillales</taxon>
        <taxon>Enterococcaceae</taxon>
        <taxon>Enterococcus</taxon>
    </lineage>
</organism>
<reference evidence="3" key="1">
    <citation type="submission" date="2018-07" db="EMBL/GenBank/DDBJ databases">
        <title>The Genome Sequence of Enterococcus sp. DIV0659b.</title>
        <authorList>
            <consortium name="The Broad Institute Genomics Platform"/>
            <consortium name="The Broad Institute Genomic Center for Infectious Diseases"/>
            <person name="Earl A."/>
            <person name="Manson A."/>
            <person name="Schwartman J."/>
            <person name="Gilmore M."/>
            <person name="Abouelleil A."/>
            <person name="Cao P."/>
            <person name="Chapman S."/>
            <person name="Cusick C."/>
            <person name="Shea T."/>
            <person name="Young S."/>
            <person name="Neafsey D."/>
            <person name="Nusbaum C."/>
            <person name="Birren B."/>
        </authorList>
    </citation>
    <scope>NUCLEOTIDE SEQUENCE [LARGE SCALE GENOMIC DNA]</scope>
    <source>
        <strain evidence="3">4G2_DIV0659</strain>
    </source>
</reference>
<feature type="transmembrane region" description="Helical" evidence="1">
    <location>
        <begin position="12"/>
        <end position="31"/>
    </location>
</feature>
<keyword evidence="1" id="KW-0812">Transmembrane</keyword>
<dbReference type="Gene3D" id="3.40.50.1820">
    <property type="entry name" value="alpha/beta hydrolase"/>
    <property type="match status" value="1"/>
</dbReference>
<gene>
    <name evidence="3" type="ORF">A5880_001878</name>
</gene>
<evidence type="ECO:0000259" key="2">
    <source>
        <dbReference type="Pfam" id="PF12146"/>
    </source>
</evidence>
<dbReference type="PANTHER" id="PTHR43265">
    <property type="entry name" value="ESTERASE ESTD"/>
    <property type="match status" value="1"/>
</dbReference>
<keyword evidence="1" id="KW-0472">Membrane</keyword>
<comment type="caution">
    <text evidence="3">The sequence shown here is derived from an EMBL/GenBank/DDBJ whole genome shotgun (WGS) entry which is preliminary data.</text>
</comment>
<keyword evidence="4" id="KW-1185">Reference proteome</keyword>
<keyword evidence="1" id="KW-1133">Transmembrane helix</keyword>
<dbReference type="SUPFAM" id="SSF53474">
    <property type="entry name" value="alpha/beta-Hydrolases"/>
    <property type="match status" value="1"/>
</dbReference>
<sequence>MAINEMGAIIKRVFIILIGMLVIIIGLFFIGNNYQMNENRVNISTTDGTLSTIITSPKQGEVKGIIVFVHGDGAQEATQDGGYKPLMERFAQQGYVSVSWDKLGVGRSSGNWLLQTMDDRAKEVLEVVEWLKDKYPEYSNKISLWGASQAGWVIPKVMSENPDIQFSILVAPAINWIRQGEYDTGNQVKDSGGTNKEIFQAKQQFRNDSLLIEKNDSYSKYKNNGGKEVMTSDRYLFVRNNLNQDATDELSKVHGKMYLILAENDKNVNSLETEKIYRSKMSKKDLAVKIIPNTSHQMLNRKIENSDFLINLSGLIFPKFFLINNNYLDYCEQIVSGQSSNPC</sequence>
<accession>A0ABU8IFU3</accession>
<dbReference type="Pfam" id="PF12146">
    <property type="entry name" value="Hydrolase_4"/>
    <property type="match status" value="1"/>
</dbReference>
<dbReference type="Proteomes" id="UP000195139">
    <property type="component" value="Unassembled WGS sequence"/>
</dbReference>
<dbReference type="RefSeq" id="WP_086330705.1">
    <property type="nucleotide sequence ID" value="NZ_NGLE02000001.1"/>
</dbReference>
<dbReference type="InterPro" id="IPR022742">
    <property type="entry name" value="Hydrolase_4"/>
</dbReference>
<feature type="domain" description="Serine aminopeptidase S33" evidence="2">
    <location>
        <begin position="61"/>
        <end position="300"/>
    </location>
</feature>
<evidence type="ECO:0000313" key="4">
    <source>
        <dbReference type="Proteomes" id="UP000195139"/>
    </source>
</evidence>
<dbReference type="InterPro" id="IPR053145">
    <property type="entry name" value="AB_hydrolase_Est10"/>
</dbReference>
<dbReference type="EMBL" id="NGLE02000001">
    <property type="protein sequence ID" value="MEI5994320.1"/>
    <property type="molecule type" value="Genomic_DNA"/>
</dbReference>
<evidence type="ECO:0000313" key="3">
    <source>
        <dbReference type="EMBL" id="MEI5994320.1"/>
    </source>
</evidence>
<evidence type="ECO:0000256" key="1">
    <source>
        <dbReference type="SAM" id="Phobius"/>
    </source>
</evidence>